<keyword evidence="3 7" id="KW-0479">Metal-binding</keyword>
<dbReference type="STRING" id="420998.JDO7802_02953"/>
<evidence type="ECO:0000259" key="8">
    <source>
        <dbReference type="Pfam" id="PF03918"/>
    </source>
</evidence>
<evidence type="ECO:0000256" key="6">
    <source>
        <dbReference type="ARBA" id="ARBA00023004"/>
    </source>
</evidence>
<keyword evidence="5" id="KW-0201">Cytochrome c-type biogenesis</keyword>
<dbReference type="OrthoDB" id="9804975at2"/>
<dbReference type="PANTHER" id="PTHR47870">
    <property type="entry name" value="CYTOCHROME C-TYPE BIOGENESIS PROTEIN CCMH"/>
    <property type="match status" value="1"/>
</dbReference>
<reference evidence="9 10" key="1">
    <citation type="submission" date="2015-07" db="EMBL/GenBank/DDBJ databases">
        <authorList>
            <person name="Noorani M."/>
        </authorList>
    </citation>
    <scope>NUCLEOTIDE SEQUENCE [LARGE SCALE GENOMIC DNA]</scope>
    <source>
        <strain evidence="9 10">CECT 7802</strain>
    </source>
</reference>
<feature type="signal peptide" evidence="7">
    <location>
        <begin position="1"/>
        <end position="18"/>
    </location>
</feature>
<sequence>MRAALFAAFVMLASPALAVEPGEILADPVLEERARDLSKGLRCLVCRNESIDESSAELARELRVLVRERLVAGDTDAQVIDFLVARYGEYVLLNPTTGGSNMILWIAPLVLLLLGGTVAVVAITRQRAPGETLNAAEEAQLKALMDDESKG</sequence>
<evidence type="ECO:0000256" key="4">
    <source>
        <dbReference type="ARBA" id="ARBA00022729"/>
    </source>
</evidence>
<evidence type="ECO:0000313" key="9">
    <source>
        <dbReference type="EMBL" id="CTQ50922.1"/>
    </source>
</evidence>
<evidence type="ECO:0000256" key="3">
    <source>
        <dbReference type="ARBA" id="ARBA00022723"/>
    </source>
</evidence>
<keyword evidence="2 7" id="KW-0349">Heme</keyword>
<keyword evidence="7" id="KW-0472">Membrane</keyword>
<dbReference type="GO" id="GO:0017004">
    <property type="term" value="P:cytochrome complex assembly"/>
    <property type="evidence" value="ECO:0007669"/>
    <property type="project" value="UniProtKB-KW"/>
</dbReference>
<comment type="similarity">
    <text evidence="1 7">Belongs to the CcmH/CycL/Ccl2/NrfF family.</text>
</comment>
<dbReference type="GO" id="GO:0005886">
    <property type="term" value="C:plasma membrane"/>
    <property type="evidence" value="ECO:0007669"/>
    <property type="project" value="TreeGrafter"/>
</dbReference>
<dbReference type="Proteomes" id="UP000049222">
    <property type="component" value="Unassembled WGS sequence"/>
</dbReference>
<dbReference type="InterPro" id="IPR005616">
    <property type="entry name" value="CcmH/CycL/Ccl2/NrfF_N"/>
</dbReference>
<dbReference type="AlphaFoldDB" id="A0A0M6YKN1"/>
<evidence type="ECO:0000313" key="10">
    <source>
        <dbReference type="Proteomes" id="UP000049222"/>
    </source>
</evidence>
<keyword evidence="7" id="KW-0812">Transmembrane</keyword>
<dbReference type="GO" id="GO:0046872">
    <property type="term" value="F:metal ion binding"/>
    <property type="evidence" value="ECO:0007669"/>
    <property type="project" value="UniProtKB-KW"/>
</dbReference>
<dbReference type="InterPro" id="IPR038297">
    <property type="entry name" value="CcmH/CycL/NrfF/Ccl2_sf"/>
</dbReference>
<dbReference type="EMBL" id="CXSU01000012">
    <property type="protein sequence ID" value="CTQ50922.1"/>
    <property type="molecule type" value="Genomic_DNA"/>
</dbReference>
<dbReference type="InterPro" id="IPR051263">
    <property type="entry name" value="C-type_cytochrome_biogenesis"/>
</dbReference>
<keyword evidence="6 7" id="KW-0408">Iron</keyword>
<name>A0A0M6YKN1_9RHOB</name>
<dbReference type="Gene3D" id="1.10.8.640">
    <property type="entry name" value="Cytochrome C biogenesis protein"/>
    <property type="match status" value="1"/>
</dbReference>
<feature type="chain" id="PRO_5011019789" description="Cytochrome c-type biogenesis protein" evidence="7">
    <location>
        <begin position="19"/>
        <end position="151"/>
    </location>
</feature>
<keyword evidence="7" id="KW-1133">Transmembrane helix</keyword>
<protein>
    <recommendedName>
        <fullName evidence="7">Cytochrome c-type biogenesis protein</fullName>
    </recommendedName>
</protein>
<comment type="function">
    <text evidence="7">Possible subunit of a heme lyase.</text>
</comment>
<evidence type="ECO:0000256" key="7">
    <source>
        <dbReference type="RuleBase" id="RU364112"/>
    </source>
</evidence>
<keyword evidence="10" id="KW-1185">Reference proteome</keyword>
<dbReference type="RefSeq" id="WP_055086687.1">
    <property type="nucleotide sequence ID" value="NZ_CXSU01000012.1"/>
</dbReference>
<accession>A0A0M6YKN1</accession>
<gene>
    <name evidence="9" type="primary">ccmH</name>
    <name evidence="9" type="ORF">JDO7802_02953</name>
</gene>
<organism evidence="9 10">
    <name type="scientific">Jannaschia donghaensis</name>
    <dbReference type="NCBI Taxonomy" id="420998"/>
    <lineage>
        <taxon>Bacteria</taxon>
        <taxon>Pseudomonadati</taxon>
        <taxon>Pseudomonadota</taxon>
        <taxon>Alphaproteobacteria</taxon>
        <taxon>Rhodobacterales</taxon>
        <taxon>Roseobacteraceae</taxon>
        <taxon>Jannaschia</taxon>
    </lineage>
</organism>
<evidence type="ECO:0000256" key="5">
    <source>
        <dbReference type="ARBA" id="ARBA00022748"/>
    </source>
</evidence>
<evidence type="ECO:0000256" key="1">
    <source>
        <dbReference type="ARBA" id="ARBA00010342"/>
    </source>
</evidence>
<dbReference type="Pfam" id="PF03918">
    <property type="entry name" value="CcmH"/>
    <property type="match status" value="1"/>
</dbReference>
<keyword evidence="4 7" id="KW-0732">Signal</keyword>
<dbReference type="PANTHER" id="PTHR47870:SF1">
    <property type="entry name" value="CYTOCHROME C-TYPE BIOGENESIS PROTEIN CCMH"/>
    <property type="match status" value="1"/>
</dbReference>
<feature type="domain" description="CcmH/CycL/Ccl2/NrfF N-terminal" evidence="8">
    <location>
        <begin position="7"/>
        <end position="145"/>
    </location>
</feature>
<feature type="transmembrane region" description="Helical" evidence="7">
    <location>
        <begin position="102"/>
        <end position="123"/>
    </location>
</feature>
<dbReference type="CDD" id="cd16378">
    <property type="entry name" value="CcmH_N"/>
    <property type="match status" value="1"/>
</dbReference>
<evidence type="ECO:0000256" key="2">
    <source>
        <dbReference type="ARBA" id="ARBA00022617"/>
    </source>
</evidence>
<proteinExistence type="inferred from homology"/>